<comment type="similarity">
    <text evidence="1">Belongs to the short-chain dehydrogenases/reductases (SDR) family.</text>
</comment>
<feature type="region of interest" description="Disordered" evidence="3">
    <location>
        <begin position="1"/>
        <end position="25"/>
    </location>
</feature>
<evidence type="ECO:0000256" key="2">
    <source>
        <dbReference type="ARBA" id="ARBA00023002"/>
    </source>
</evidence>
<feature type="compositionally biased region" description="Low complexity" evidence="3">
    <location>
        <begin position="10"/>
        <end position="25"/>
    </location>
</feature>
<dbReference type="PANTHER" id="PTHR24320:SF272">
    <property type="entry name" value="NAD(P)-BINDING ROSSMANN-FOLD SUPERFAMILY PROTEIN"/>
    <property type="match status" value="1"/>
</dbReference>
<evidence type="ECO:0000256" key="1">
    <source>
        <dbReference type="ARBA" id="ARBA00006484"/>
    </source>
</evidence>
<evidence type="ECO:0000313" key="4">
    <source>
        <dbReference type="EMBL" id="KAF4466905.1"/>
    </source>
</evidence>
<dbReference type="SUPFAM" id="SSF51735">
    <property type="entry name" value="NAD(P)-binding Rossmann-fold domains"/>
    <property type="match status" value="1"/>
</dbReference>
<keyword evidence="5" id="KW-1185">Reference proteome</keyword>
<dbReference type="Pfam" id="PF11905">
    <property type="entry name" value="DUF3425"/>
    <property type="match status" value="1"/>
</dbReference>
<accession>A0A8H4PBZ1</accession>
<reference evidence="4 5" key="1">
    <citation type="submission" date="2020-01" db="EMBL/GenBank/DDBJ databases">
        <title>Identification and distribution of gene clusters putatively required for synthesis of sphingolipid metabolism inhibitors in phylogenetically diverse species of the filamentous fungus Fusarium.</title>
        <authorList>
            <person name="Kim H.-S."/>
            <person name="Busman M."/>
            <person name="Brown D.W."/>
            <person name="Divon H."/>
            <person name="Uhlig S."/>
            <person name="Proctor R.H."/>
        </authorList>
    </citation>
    <scope>NUCLEOTIDE SEQUENCE [LARGE SCALE GENOMIC DNA]</scope>
    <source>
        <strain evidence="4 5">NRRL 20459</strain>
    </source>
</reference>
<dbReference type="InterPro" id="IPR036291">
    <property type="entry name" value="NAD(P)-bd_dom_sf"/>
</dbReference>
<dbReference type="InterPro" id="IPR021833">
    <property type="entry name" value="DUF3425"/>
</dbReference>
<dbReference type="PANTHER" id="PTHR24320">
    <property type="entry name" value="RETINOL DEHYDROGENASE"/>
    <property type="match status" value="1"/>
</dbReference>
<dbReference type="AlphaFoldDB" id="A0A8H4PBZ1"/>
<name>A0A8H4PBZ1_9HYPO</name>
<dbReference type="Pfam" id="PF00106">
    <property type="entry name" value="adh_short"/>
    <property type="match status" value="1"/>
</dbReference>
<protein>
    <submittedName>
        <fullName evidence="4">Short-chain dehydrogenase</fullName>
    </submittedName>
</protein>
<dbReference type="OrthoDB" id="191139at2759"/>
<dbReference type="GO" id="GO:0016491">
    <property type="term" value="F:oxidoreductase activity"/>
    <property type="evidence" value="ECO:0007669"/>
    <property type="project" value="UniProtKB-KW"/>
</dbReference>
<dbReference type="Proteomes" id="UP000554235">
    <property type="component" value="Unassembled WGS sequence"/>
</dbReference>
<evidence type="ECO:0000313" key="5">
    <source>
        <dbReference type="Proteomes" id="UP000554235"/>
    </source>
</evidence>
<sequence length="470" mass="51921">MQAVSNATDQAGQSTSPTTSAPQASPDVMFEVIRQTCEVFESPDISQKVFALASKAYGDYVLNAPRLSQLPFLITVNINIAMAKNATRMGFKREILCLEDSISPFNYSGPSQLPASFPQSLEPTSIQQNVIHHPWLDVFPFPKFRDNVIYAVAANLMDDDDLCADISEINYDNAERPCLIVWGESWDPNGWEASVLFLPRAIYRTGATLYLTARDVKKAKTALDGLTDTSRVHFLQLDLSSLESVRACVQSFKSQSTQLNILIENAGVMACPEGRTKDGFETQFGTNHLGHFLLFYLLKDTLLNSPTPEFNSRVVVLSSCAHQAGSVHFDNLTLEGEYEPWKSYGQSKTANIWMAREIEAKFGERGLHAWAVHPGSIATELQRHVPAELKERWAKDKEGGKAWKNMEQGAATTVLAAVSPELEGKGGLYLEDTQVAKPPARGITGVADWAYDDDGPSRLWAKSLELLKLA</sequence>
<dbReference type="InterPro" id="IPR002347">
    <property type="entry name" value="SDR_fam"/>
</dbReference>
<keyword evidence="2" id="KW-0560">Oxidoreductase</keyword>
<comment type="caution">
    <text evidence="4">The sequence shown here is derived from an EMBL/GenBank/DDBJ whole genome shotgun (WGS) entry which is preliminary data.</text>
</comment>
<organism evidence="4 5">
    <name type="scientific">Fusarium albosuccineum</name>
    <dbReference type="NCBI Taxonomy" id="1237068"/>
    <lineage>
        <taxon>Eukaryota</taxon>
        <taxon>Fungi</taxon>
        <taxon>Dikarya</taxon>
        <taxon>Ascomycota</taxon>
        <taxon>Pezizomycotina</taxon>
        <taxon>Sordariomycetes</taxon>
        <taxon>Hypocreomycetidae</taxon>
        <taxon>Hypocreales</taxon>
        <taxon>Nectriaceae</taxon>
        <taxon>Fusarium</taxon>
        <taxon>Fusarium decemcellulare species complex</taxon>
    </lineage>
</organism>
<gene>
    <name evidence="4" type="ORF">FALBO_6233</name>
</gene>
<proteinExistence type="inferred from homology"/>
<dbReference type="Gene3D" id="3.40.50.720">
    <property type="entry name" value="NAD(P)-binding Rossmann-like Domain"/>
    <property type="match status" value="1"/>
</dbReference>
<dbReference type="EMBL" id="JAADYS010000809">
    <property type="protein sequence ID" value="KAF4466905.1"/>
    <property type="molecule type" value="Genomic_DNA"/>
</dbReference>
<evidence type="ECO:0000256" key="3">
    <source>
        <dbReference type="SAM" id="MobiDB-lite"/>
    </source>
</evidence>